<gene>
    <name evidence="2" type="ORF">SNE40_023139</name>
</gene>
<comment type="caution">
    <text evidence="2">The sequence shown here is derived from an EMBL/GenBank/DDBJ whole genome shotgun (WGS) entry which is preliminary data.</text>
</comment>
<keyword evidence="1" id="KW-0812">Transmembrane</keyword>
<feature type="transmembrane region" description="Helical" evidence="1">
    <location>
        <begin position="94"/>
        <end position="112"/>
    </location>
</feature>
<name>A0AAN8GBS0_PATCE</name>
<keyword evidence="3" id="KW-1185">Reference proteome</keyword>
<dbReference type="EMBL" id="JAZGQO010000021">
    <property type="protein sequence ID" value="KAK6166451.1"/>
    <property type="molecule type" value="Genomic_DNA"/>
</dbReference>
<keyword evidence="1" id="KW-0472">Membrane</keyword>
<dbReference type="Proteomes" id="UP001347796">
    <property type="component" value="Unassembled WGS sequence"/>
</dbReference>
<keyword evidence="1" id="KW-1133">Transmembrane helix</keyword>
<proteinExistence type="predicted"/>
<evidence type="ECO:0000313" key="3">
    <source>
        <dbReference type="Proteomes" id="UP001347796"/>
    </source>
</evidence>
<evidence type="ECO:0000256" key="1">
    <source>
        <dbReference type="SAM" id="Phobius"/>
    </source>
</evidence>
<feature type="transmembrane region" description="Helical" evidence="1">
    <location>
        <begin position="50"/>
        <end position="74"/>
    </location>
</feature>
<dbReference type="AlphaFoldDB" id="A0AAN8GBS0"/>
<organism evidence="2 3">
    <name type="scientific">Patella caerulea</name>
    <name type="common">Rayed Mediterranean limpet</name>
    <dbReference type="NCBI Taxonomy" id="87958"/>
    <lineage>
        <taxon>Eukaryota</taxon>
        <taxon>Metazoa</taxon>
        <taxon>Spiralia</taxon>
        <taxon>Lophotrochozoa</taxon>
        <taxon>Mollusca</taxon>
        <taxon>Gastropoda</taxon>
        <taxon>Patellogastropoda</taxon>
        <taxon>Patelloidea</taxon>
        <taxon>Patellidae</taxon>
        <taxon>Patella</taxon>
    </lineage>
</organism>
<accession>A0AAN8GBS0</accession>
<sequence length="170" mass="19346">MAGLDGRTVTPVLVRKCFAIVYAVTIMLCVSVIIWGSFHMPKSQKHVQTYVIISTSFGLLCSSVTFITRCYIIYRQEGTEYRFVYILLKPEYIILLAVFIAGAVLTYQRCIILNSRYEPMYSNLQCFKTLDGFTTILIFIGFYNICKLVCCLGVLPYTGYSCSQPSVYHV</sequence>
<reference evidence="2 3" key="1">
    <citation type="submission" date="2024-01" db="EMBL/GenBank/DDBJ databases">
        <title>The genome of the rayed Mediterranean limpet Patella caerulea (Linnaeus, 1758).</title>
        <authorList>
            <person name="Anh-Thu Weber A."/>
            <person name="Halstead-Nussloch G."/>
        </authorList>
    </citation>
    <scope>NUCLEOTIDE SEQUENCE [LARGE SCALE GENOMIC DNA]</scope>
    <source>
        <strain evidence="2">AATW-2023a</strain>
        <tissue evidence="2">Whole specimen</tissue>
    </source>
</reference>
<feature type="transmembrane region" description="Helical" evidence="1">
    <location>
        <begin position="133"/>
        <end position="155"/>
    </location>
</feature>
<evidence type="ECO:0000313" key="2">
    <source>
        <dbReference type="EMBL" id="KAK6166451.1"/>
    </source>
</evidence>
<feature type="transmembrane region" description="Helical" evidence="1">
    <location>
        <begin position="20"/>
        <end position="38"/>
    </location>
</feature>
<protein>
    <submittedName>
        <fullName evidence="2">Uncharacterized protein</fullName>
    </submittedName>
</protein>